<proteinExistence type="predicted"/>
<sequence length="78" mass="9340">MSDMEFKDLIEKEIRKQMGVTSHVTPKRKWKEFTIKDKKYQKKEKKNGILYPAGNKSIEEISEVMTELFEEDRPKSME</sequence>
<dbReference type="AlphaFoldDB" id="A0A381Y393"/>
<dbReference type="EMBL" id="UINC01017190">
    <property type="protein sequence ID" value="SVA70943.1"/>
    <property type="molecule type" value="Genomic_DNA"/>
</dbReference>
<name>A0A381Y393_9ZZZZ</name>
<gene>
    <name evidence="1" type="ORF">METZ01_LOCUS123797</name>
</gene>
<accession>A0A381Y393</accession>
<organism evidence="1">
    <name type="scientific">marine metagenome</name>
    <dbReference type="NCBI Taxonomy" id="408172"/>
    <lineage>
        <taxon>unclassified sequences</taxon>
        <taxon>metagenomes</taxon>
        <taxon>ecological metagenomes</taxon>
    </lineage>
</organism>
<protein>
    <submittedName>
        <fullName evidence="1">Uncharacterized protein</fullName>
    </submittedName>
</protein>
<evidence type="ECO:0000313" key="1">
    <source>
        <dbReference type="EMBL" id="SVA70943.1"/>
    </source>
</evidence>
<reference evidence="1" key="1">
    <citation type="submission" date="2018-05" db="EMBL/GenBank/DDBJ databases">
        <authorList>
            <person name="Lanie J.A."/>
            <person name="Ng W.-L."/>
            <person name="Kazmierczak K.M."/>
            <person name="Andrzejewski T.M."/>
            <person name="Davidsen T.M."/>
            <person name="Wayne K.J."/>
            <person name="Tettelin H."/>
            <person name="Glass J.I."/>
            <person name="Rusch D."/>
            <person name="Podicherti R."/>
            <person name="Tsui H.-C.T."/>
            <person name="Winkler M.E."/>
        </authorList>
    </citation>
    <scope>NUCLEOTIDE SEQUENCE</scope>
</reference>